<dbReference type="Pfam" id="PF08530">
    <property type="entry name" value="PepX_C"/>
    <property type="match status" value="1"/>
</dbReference>
<protein>
    <recommendedName>
        <fullName evidence="1">Xaa-Pro dipeptidyl-peptidase C-terminal domain-containing protein</fullName>
    </recommendedName>
</protein>
<reference evidence="2 3" key="1">
    <citation type="submission" date="2022-10" db="EMBL/GenBank/DDBJ databases">
        <title>The complete genomes of actinobacterial strains from the NBC collection.</title>
        <authorList>
            <person name="Joergensen T.S."/>
            <person name="Alvarez Arevalo M."/>
            <person name="Sterndorff E.B."/>
            <person name="Faurdal D."/>
            <person name="Vuksanovic O."/>
            <person name="Mourched A.-S."/>
            <person name="Charusanti P."/>
            <person name="Shaw S."/>
            <person name="Blin K."/>
            <person name="Weber T."/>
        </authorList>
    </citation>
    <scope>NUCLEOTIDE SEQUENCE [LARGE SCALE GENOMIC DNA]</scope>
    <source>
        <strain evidence="2 3">NBC 01792</strain>
    </source>
</reference>
<organism evidence="2 3">
    <name type="scientific">Streptomyces cyaneofuscatus</name>
    <dbReference type="NCBI Taxonomy" id="66883"/>
    <lineage>
        <taxon>Bacteria</taxon>
        <taxon>Bacillati</taxon>
        <taxon>Actinomycetota</taxon>
        <taxon>Actinomycetes</taxon>
        <taxon>Kitasatosporales</taxon>
        <taxon>Streptomycetaceae</taxon>
        <taxon>Streptomyces</taxon>
    </lineage>
</organism>
<dbReference type="SUPFAM" id="SSF49785">
    <property type="entry name" value="Galactose-binding domain-like"/>
    <property type="match status" value="1"/>
</dbReference>
<keyword evidence="3" id="KW-1185">Reference proteome</keyword>
<dbReference type="Proteomes" id="UP001356428">
    <property type="component" value="Chromosome"/>
</dbReference>
<sequence>MNYYLDGLSRGMATEAPGTGATADYTVGADPGLVSFVTRFAQETVLIGYPKAHLWVEAEGADDMDLFLLVQKLDAYGTPLQAFTVPNHNARVHDITGHGASILRYKGADGRLRVSMRHLDEKLSTEGVPAHSFDRVEKLSPGEIVDVEIGLLPVGLTFRPGEQLRLVISSRSLLGAMMPGNRAYTTPHGGRHIVHTGGDRASYLQLPVKPA</sequence>
<dbReference type="EMBL" id="CP109083">
    <property type="protein sequence ID" value="WSB11855.1"/>
    <property type="molecule type" value="Genomic_DNA"/>
</dbReference>
<evidence type="ECO:0000313" key="3">
    <source>
        <dbReference type="Proteomes" id="UP001356428"/>
    </source>
</evidence>
<evidence type="ECO:0000313" key="2">
    <source>
        <dbReference type="EMBL" id="WSB11855.1"/>
    </source>
</evidence>
<dbReference type="Gene3D" id="2.60.120.260">
    <property type="entry name" value="Galactose-binding domain-like"/>
    <property type="match status" value="1"/>
</dbReference>
<proteinExistence type="predicted"/>
<dbReference type="InterPro" id="IPR008979">
    <property type="entry name" value="Galactose-bd-like_sf"/>
</dbReference>
<dbReference type="SMART" id="SM00939">
    <property type="entry name" value="PepX_C"/>
    <property type="match status" value="1"/>
</dbReference>
<dbReference type="InterPro" id="IPR013736">
    <property type="entry name" value="Xaa-Pro_dipept_C"/>
</dbReference>
<gene>
    <name evidence="2" type="ORF">OG849_33600</name>
</gene>
<evidence type="ECO:0000259" key="1">
    <source>
        <dbReference type="SMART" id="SM00939"/>
    </source>
</evidence>
<feature type="domain" description="Xaa-Pro dipeptidyl-peptidase C-terminal" evidence="1">
    <location>
        <begin position="2"/>
        <end position="205"/>
    </location>
</feature>
<accession>A0ABZ1F605</accession>
<name>A0ABZ1F605_9ACTN</name>